<feature type="signal peptide" evidence="1">
    <location>
        <begin position="1"/>
        <end position="22"/>
    </location>
</feature>
<dbReference type="RefSeq" id="WP_191074734.1">
    <property type="nucleotide sequence ID" value="NZ_JACTAG010000001.1"/>
</dbReference>
<dbReference type="AlphaFoldDB" id="A0A927D2H5"/>
<keyword evidence="3" id="KW-1185">Reference proteome</keyword>
<evidence type="ECO:0000256" key="1">
    <source>
        <dbReference type="SAM" id="SignalP"/>
    </source>
</evidence>
<organism evidence="2 3">
    <name type="scientific">Sulfitobacter aestuariivivens</name>
    <dbReference type="NCBI Taxonomy" id="2766981"/>
    <lineage>
        <taxon>Bacteria</taxon>
        <taxon>Pseudomonadati</taxon>
        <taxon>Pseudomonadota</taxon>
        <taxon>Alphaproteobacteria</taxon>
        <taxon>Rhodobacterales</taxon>
        <taxon>Roseobacteraceae</taxon>
        <taxon>Sulfitobacter</taxon>
    </lineage>
</organism>
<protein>
    <recommendedName>
        <fullName evidence="4">DUF2147 domain-containing protein</fullName>
    </recommendedName>
</protein>
<accession>A0A927D2H5</accession>
<evidence type="ECO:0000313" key="3">
    <source>
        <dbReference type="Proteomes" id="UP000635142"/>
    </source>
</evidence>
<name>A0A927D2H5_9RHOB</name>
<proteinExistence type="predicted"/>
<dbReference type="Proteomes" id="UP000635142">
    <property type="component" value="Unassembled WGS sequence"/>
</dbReference>
<sequence length="136" mass="15062">MSLIYSLFVLIFLGAFAGPALAQSDDQTEIPLGLWETKPDRSGIVFHIRTKRCGRALCGRVERVKDRRGFDTPSNAVSSEVLLGLRPRPDGSFVGEVRGTEGQRYPEAWVTLQGNLLVVRACEAADCAKATWKRLR</sequence>
<evidence type="ECO:0000313" key="2">
    <source>
        <dbReference type="EMBL" id="MBD3663799.1"/>
    </source>
</evidence>
<dbReference type="EMBL" id="JACTAG010000001">
    <property type="protein sequence ID" value="MBD3663799.1"/>
    <property type="molecule type" value="Genomic_DNA"/>
</dbReference>
<reference evidence="2" key="1">
    <citation type="submission" date="2020-08" db="EMBL/GenBank/DDBJ databases">
        <title>Sulfitobacter aestuariivivens sp. nov., isolated from a tidal flat.</title>
        <authorList>
            <person name="Park S."/>
            <person name="Yoon J.-H."/>
        </authorList>
    </citation>
    <scope>NUCLEOTIDE SEQUENCE</scope>
    <source>
        <strain evidence="2">TSTF-M16</strain>
    </source>
</reference>
<keyword evidence="1" id="KW-0732">Signal</keyword>
<feature type="chain" id="PRO_5036766257" description="DUF2147 domain-containing protein" evidence="1">
    <location>
        <begin position="23"/>
        <end position="136"/>
    </location>
</feature>
<gene>
    <name evidence="2" type="ORF">H9Q16_07695</name>
</gene>
<comment type="caution">
    <text evidence="2">The sequence shown here is derived from an EMBL/GenBank/DDBJ whole genome shotgun (WGS) entry which is preliminary data.</text>
</comment>
<evidence type="ECO:0008006" key="4">
    <source>
        <dbReference type="Google" id="ProtNLM"/>
    </source>
</evidence>